<dbReference type="Proteomes" id="UP001500984">
    <property type="component" value="Unassembled WGS sequence"/>
</dbReference>
<dbReference type="PANTHER" id="PTHR10961:SF7">
    <property type="entry name" value="FAD DEPENDENT OXIDOREDUCTASE DOMAIN-CONTAINING PROTEIN"/>
    <property type="match status" value="1"/>
</dbReference>
<organism evidence="6 7">
    <name type="scientific">Brevibacterium salitolerans</name>
    <dbReference type="NCBI Taxonomy" id="1403566"/>
    <lineage>
        <taxon>Bacteria</taxon>
        <taxon>Bacillati</taxon>
        <taxon>Actinomycetota</taxon>
        <taxon>Actinomycetes</taxon>
        <taxon>Micrococcales</taxon>
        <taxon>Brevibacteriaceae</taxon>
        <taxon>Brevibacterium</taxon>
    </lineage>
</organism>
<evidence type="ECO:0000256" key="3">
    <source>
        <dbReference type="ARBA" id="ARBA00022827"/>
    </source>
</evidence>
<protein>
    <submittedName>
        <fullName evidence="6">N-methyl-L-tryptophan oxidase</fullName>
    </submittedName>
</protein>
<accession>A0ABN2X5Z9</accession>
<comment type="caution">
    <text evidence="6">The sequence shown here is derived from an EMBL/GenBank/DDBJ whole genome shotgun (WGS) entry which is preliminary data.</text>
</comment>
<dbReference type="Gene3D" id="3.30.9.10">
    <property type="entry name" value="D-Amino Acid Oxidase, subunit A, domain 2"/>
    <property type="match status" value="1"/>
</dbReference>
<keyword evidence="3" id="KW-0274">FAD</keyword>
<gene>
    <name evidence="6" type="primary">solA_4</name>
    <name evidence="6" type="ORF">GCM10009823_30950</name>
</gene>
<dbReference type="NCBIfam" id="NF008425">
    <property type="entry name" value="PRK11259.1"/>
    <property type="match status" value="1"/>
</dbReference>
<dbReference type="PANTHER" id="PTHR10961">
    <property type="entry name" value="PEROXISOMAL SARCOSINE OXIDASE"/>
    <property type="match status" value="1"/>
</dbReference>
<dbReference type="InterPro" id="IPR006076">
    <property type="entry name" value="FAD-dep_OxRdtase"/>
</dbReference>
<dbReference type="InterPro" id="IPR036188">
    <property type="entry name" value="FAD/NAD-bd_sf"/>
</dbReference>
<dbReference type="SUPFAM" id="SSF54373">
    <property type="entry name" value="FAD-linked reductases, C-terminal domain"/>
    <property type="match status" value="1"/>
</dbReference>
<evidence type="ECO:0000313" key="7">
    <source>
        <dbReference type="Proteomes" id="UP001500984"/>
    </source>
</evidence>
<dbReference type="InterPro" id="IPR045170">
    <property type="entry name" value="MTOX"/>
</dbReference>
<feature type="domain" description="FAD dependent oxidoreductase" evidence="5">
    <location>
        <begin position="8"/>
        <end position="359"/>
    </location>
</feature>
<evidence type="ECO:0000256" key="4">
    <source>
        <dbReference type="ARBA" id="ARBA00023002"/>
    </source>
</evidence>
<evidence type="ECO:0000313" key="6">
    <source>
        <dbReference type="EMBL" id="GAA2105492.1"/>
    </source>
</evidence>
<keyword evidence="4" id="KW-0560">Oxidoreductase</keyword>
<dbReference type="Gene3D" id="3.50.50.60">
    <property type="entry name" value="FAD/NAD(P)-binding domain"/>
    <property type="match status" value="1"/>
</dbReference>
<keyword evidence="2" id="KW-0285">Flavoprotein</keyword>
<sequence length="384" mass="41916">MNPDEKRRVAVVGAGVIGVMSAWQLAERGFDVTVFDQWNTPNDRGASAGESRIFRTVYKEGAEYVPLLRKSLQLWRRLQENQSTKVLEMCGGLMIGHTWQADVAAVIDCAQQTGLEHRVLSTAEMAEEYPQFGLDEGEVGVYDPGAGVFRPELAVLAARNEGMRLGAAYRPYTRVLGIRPVRSGVMVDTADGPEAFDTVVVATGPWVNELSGLGRDVVVPRRLVAGWFPARDVPLHQPARMPISIRRHEEGGFSCFPVLDGAAVKILPHHLPWKDLDAPEDLPRLVEPETVRAAERAVERLMPGLEPTAIRVSTWTEGFAVDETPVVGPSPVDDRILLAVGMSGQGFKFSPMVGSVIADYAQTGSSDDAVAVMDSLRFSRGERS</sequence>
<dbReference type="RefSeq" id="WP_344338320.1">
    <property type="nucleotide sequence ID" value="NZ_BAAAPZ010000018.1"/>
</dbReference>
<comment type="cofactor">
    <cofactor evidence="1">
        <name>FAD</name>
        <dbReference type="ChEBI" id="CHEBI:57692"/>
    </cofactor>
</comment>
<reference evidence="6 7" key="1">
    <citation type="journal article" date="2019" name="Int. J. Syst. Evol. Microbiol.">
        <title>The Global Catalogue of Microorganisms (GCM) 10K type strain sequencing project: providing services to taxonomists for standard genome sequencing and annotation.</title>
        <authorList>
            <consortium name="The Broad Institute Genomics Platform"/>
            <consortium name="The Broad Institute Genome Sequencing Center for Infectious Disease"/>
            <person name="Wu L."/>
            <person name="Ma J."/>
        </authorList>
    </citation>
    <scope>NUCLEOTIDE SEQUENCE [LARGE SCALE GENOMIC DNA]</scope>
    <source>
        <strain evidence="6 7">JCM 15900</strain>
    </source>
</reference>
<evidence type="ECO:0000256" key="2">
    <source>
        <dbReference type="ARBA" id="ARBA00022630"/>
    </source>
</evidence>
<evidence type="ECO:0000259" key="5">
    <source>
        <dbReference type="Pfam" id="PF01266"/>
    </source>
</evidence>
<evidence type="ECO:0000256" key="1">
    <source>
        <dbReference type="ARBA" id="ARBA00001974"/>
    </source>
</evidence>
<dbReference type="SUPFAM" id="SSF51905">
    <property type="entry name" value="FAD/NAD(P)-binding domain"/>
    <property type="match status" value="1"/>
</dbReference>
<dbReference type="EMBL" id="BAAAPZ010000018">
    <property type="protein sequence ID" value="GAA2105492.1"/>
    <property type="molecule type" value="Genomic_DNA"/>
</dbReference>
<proteinExistence type="predicted"/>
<dbReference type="Pfam" id="PF01266">
    <property type="entry name" value="DAO"/>
    <property type="match status" value="1"/>
</dbReference>
<name>A0ABN2X5Z9_9MICO</name>
<keyword evidence="7" id="KW-1185">Reference proteome</keyword>